<evidence type="ECO:0000256" key="2">
    <source>
        <dbReference type="ARBA" id="ARBA00006379"/>
    </source>
</evidence>
<dbReference type="STRING" id="3775.A0A1Q3ARN5"/>
<keyword evidence="4 9" id="KW-0132">Cell division</keyword>
<sequence length="380" mass="43373">LIFQVNPFKHSGKKKWRAEIEAFISKPKPHPLPPLLSKMQSNTVESVRSKMGSLRLICDREIQMQLHHMDASTVSFNQLLQSLQAKAQETLLNQSKLVKVKAELREAEDEFVKVLAVKTRREANQMATRDFISATKARIEDLKRTLHVKRTRRDEYAAFVSQQSHALAVSEEKRKEDIERKAYIEDAILWYNRVFGLQIEGGHGVKFTFNNINSRNPNEEYSITIRHANDTYTLLDCDPPLNHTEELIHELNRTNGLFKFVRIMREKFHEAAAFGLLPQFTALHPDYSTVSVSAPGSVSTDRSESPVKKNKVEIHHGEVNRPFTNVPGSESPPEHQIQYGEVNRHSKKGSYGREAKPSSLSPWSGSASSLRRSSRLKVKK</sequence>
<dbReference type="GO" id="GO:0007059">
    <property type="term" value="P:chromosome segregation"/>
    <property type="evidence" value="ECO:0007669"/>
    <property type="project" value="InterPro"/>
</dbReference>
<comment type="subcellular location">
    <subcellularLocation>
        <location evidence="1">Chromosome</location>
        <location evidence="1">Centromere</location>
    </subcellularLocation>
    <subcellularLocation>
        <location evidence="9">Nucleus</location>
    </subcellularLocation>
    <subcellularLocation>
        <location evidence="9">Chromosome</location>
        <location evidence="9">Centromere</location>
        <location evidence="9">Kinetochore</location>
    </subcellularLocation>
</comment>
<keyword evidence="8 9" id="KW-0137">Centromere</keyword>
<keyword evidence="6" id="KW-0175">Coiled coil</keyword>
<evidence type="ECO:0000256" key="4">
    <source>
        <dbReference type="ARBA" id="ARBA00022618"/>
    </source>
</evidence>
<organism evidence="12 13">
    <name type="scientific">Cephalotus follicularis</name>
    <name type="common">Albany pitcher plant</name>
    <dbReference type="NCBI Taxonomy" id="3775"/>
    <lineage>
        <taxon>Eukaryota</taxon>
        <taxon>Viridiplantae</taxon>
        <taxon>Streptophyta</taxon>
        <taxon>Embryophyta</taxon>
        <taxon>Tracheophyta</taxon>
        <taxon>Spermatophyta</taxon>
        <taxon>Magnoliopsida</taxon>
        <taxon>eudicotyledons</taxon>
        <taxon>Gunneridae</taxon>
        <taxon>Pentapetalae</taxon>
        <taxon>rosids</taxon>
        <taxon>fabids</taxon>
        <taxon>Oxalidales</taxon>
        <taxon>Cephalotaceae</taxon>
        <taxon>Cephalotus</taxon>
    </lineage>
</organism>
<protein>
    <recommendedName>
        <fullName evidence="9">Kinetochore protein SPC25</fullName>
    </recommendedName>
</protein>
<feature type="non-terminal residue" evidence="12">
    <location>
        <position position="1"/>
    </location>
</feature>
<comment type="function">
    <text evidence="9">Acts as a component of the essential kinetochore-associated NDC80 complex, which is required for chromosome segregation and spindle checkpoint activity.</text>
</comment>
<dbReference type="GO" id="GO:0051301">
    <property type="term" value="P:cell division"/>
    <property type="evidence" value="ECO:0007669"/>
    <property type="project" value="UniProtKB-UniRule"/>
</dbReference>
<reference evidence="13" key="1">
    <citation type="submission" date="2016-04" db="EMBL/GenBank/DDBJ databases">
        <title>Cephalotus genome sequencing.</title>
        <authorList>
            <person name="Fukushima K."/>
            <person name="Hasebe M."/>
            <person name="Fang X."/>
        </authorList>
    </citation>
    <scope>NUCLEOTIDE SEQUENCE [LARGE SCALE GENOMIC DNA]</scope>
    <source>
        <strain evidence="13">cv. St1</strain>
    </source>
</reference>
<name>A0A1Q3ARN5_CEPFO</name>
<dbReference type="FunFam" id="3.30.457.50:FF:000001">
    <property type="entry name" value="Probable kinetochore protein spc25"/>
    <property type="match status" value="1"/>
</dbReference>
<evidence type="ECO:0000256" key="10">
    <source>
        <dbReference type="SAM" id="MobiDB-lite"/>
    </source>
</evidence>
<dbReference type="CDD" id="cd23784">
    <property type="entry name" value="RWD_Spc25"/>
    <property type="match status" value="1"/>
</dbReference>
<accession>A0A1Q3ARN5</accession>
<evidence type="ECO:0000256" key="6">
    <source>
        <dbReference type="ARBA" id="ARBA00023054"/>
    </source>
</evidence>
<keyword evidence="5 9" id="KW-0498">Mitosis</keyword>
<dbReference type="OrthoDB" id="6353017at2759"/>
<dbReference type="PANTHER" id="PTHR14281:SF0">
    <property type="entry name" value="KINETOCHORE PROTEIN SPC25"/>
    <property type="match status" value="1"/>
</dbReference>
<dbReference type="InterPro" id="IPR045143">
    <property type="entry name" value="Spc25"/>
</dbReference>
<proteinExistence type="inferred from homology"/>
<keyword evidence="9" id="KW-0995">Kinetochore</keyword>
<evidence type="ECO:0000256" key="8">
    <source>
        <dbReference type="ARBA" id="ARBA00023328"/>
    </source>
</evidence>
<comment type="subunit">
    <text evidence="9">Component of the NDC80 complex.</text>
</comment>
<comment type="similarity">
    <text evidence="2 9">Belongs to the SPC25 family.</text>
</comment>
<feature type="compositionally biased region" description="Polar residues" evidence="10">
    <location>
        <begin position="291"/>
        <end position="300"/>
    </location>
</feature>
<evidence type="ECO:0000256" key="5">
    <source>
        <dbReference type="ARBA" id="ARBA00022776"/>
    </source>
</evidence>
<gene>
    <name evidence="12" type="ORF">CFOL_v3_01834</name>
</gene>
<feature type="domain" description="Chromosome segregation protein Spc25 C-terminal" evidence="11">
    <location>
        <begin position="201"/>
        <end position="268"/>
    </location>
</feature>
<evidence type="ECO:0000256" key="7">
    <source>
        <dbReference type="ARBA" id="ARBA00023306"/>
    </source>
</evidence>
<dbReference type="InParanoid" id="A0A1Q3ARN5"/>
<evidence type="ECO:0000313" key="12">
    <source>
        <dbReference type="EMBL" id="GAV58300.1"/>
    </source>
</evidence>
<keyword evidence="3 9" id="KW-0158">Chromosome</keyword>
<evidence type="ECO:0000256" key="1">
    <source>
        <dbReference type="ARBA" id="ARBA00004584"/>
    </source>
</evidence>
<evidence type="ECO:0000313" key="13">
    <source>
        <dbReference type="Proteomes" id="UP000187406"/>
    </source>
</evidence>
<dbReference type="GO" id="GO:0031262">
    <property type="term" value="C:Ndc80 complex"/>
    <property type="evidence" value="ECO:0007669"/>
    <property type="project" value="InterPro"/>
</dbReference>
<evidence type="ECO:0000256" key="3">
    <source>
        <dbReference type="ARBA" id="ARBA00022454"/>
    </source>
</evidence>
<feature type="region of interest" description="Disordered" evidence="10">
    <location>
        <begin position="291"/>
        <end position="380"/>
    </location>
</feature>
<dbReference type="EMBL" id="BDDD01000065">
    <property type="protein sequence ID" value="GAV58300.1"/>
    <property type="molecule type" value="Genomic_DNA"/>
</dbReference>
<keyword evidence="13" id="KW-1185">Reference proteome</keyword>
<dbReference type="Pfam" id="PF08234">
    <property type="entry name" value="Spindle_Spc25"/>
    <property type="match status" value="1"/>
</dbReference>
<feature type="compositionally biased region" description="Low complexity" evidence="10">
    <location>
        <begin position="358"/>
        <end position="371"/>
    </location>
</feature>
<dbReference type="Gene3D" id="3.30.457.50">
    <property type="entry name" value="Chromosome segregation protein Spc25"/>
    <property type="match status" value="1"/>
</dbReference>
<dbReference type="Proteomes" id="UP000187406">
    <property type="component" value="Unassembled WGS sequence"/>
</dbReference>
<keyword evidence="7 9" id="KW-0131">Cell cycle</keyword>
<comment type="caution">
    <text evidence="12">The sequence shown here is derived from an EMBL/GenBank/DDBJ whole genome shotgun (WGS) entry which is preliminary data.</text>
</comment>
<dbReference type="PANTHER" id="PTHR14281">
    <property type="entry name" value="KINETOCHORE PROTEIN SPC25-RELATED"/>
    <property type="match status" value="1"/>
</dbReference>
<evidence type="ECO:0000256" key="9">
    <source>
        <dbReference type="RuleBase" id="RU367150"/>
    </source>
</evidence>
<keyword evidence="9" id="KW-0539">Nucleus</keyword>
<evidence type="ECO:0000259" key="11">
    <source>
        <dbReference type="Pfam" id="PF08234"/>
    </source>
</evidence>
<dbReference type="FunCoup" id="A0A1Q3ARN5">
    <property type="interactions" value="503"/>
</dbReference>
<feature type="compositionally biased region" description="Basic and acidic residues" evidence="10">
    <location>
        <begin position="301"/>
        <end position="319"/>
    </location>
</feature>
<dbReference type="AlphaFoldDB" id="A0A1Q3ARN5"/>
<dbReference type="InterPro" id="IPR013255">
    <property type="entry name" value="Spc25_C"/>
</dbReference>
<dbReference type="GO" id="GO:0005634">
    <property type="term" value="C:nucleus"/>
    <property type="evidence" value="ECO:0007669"/>
    <property type="project" value="UniProtKB-SubCell"/>
</dbReference>